<reference evidence="1" key="2">
    <citation type="journal article" date="2015" name="Fish Shellfish Immunol.">
        <title>Early steps in the European eel (Anguilla anguilla)-Vibrio vulnificus interaction in the gills: Role of the RtxA13 toxin.</title>
        <authorList>
            <person name="Callol A."/>
            <person name="Pajuelo D."/>
            <person name="Ebbesson L."/>
            <person name="Teles M."/>
            <person name="MacKenzie S."/>
            <person name="Amaro C."/>
        </authorList>
    </citation>
    <scope>NUCLEOTIDE SEQUENCE</scope>
</reference>
<protein>
    <submittedName>
        <fullName evidence="1">Uncharacterized protein</fullName>
    </submittedName>
</protein>
<proteinExistence type="predicted"/>
<name>A0A0E9U1H2_ANGAN</name>
<sequence length="34" mass="3908">MSTVLVCPVSGPYWYGTHSCILKFEQQRDYRGEG</sequence>
<reference evidence="1" key="1">
    <citation type="submission" date="2014-11" db="EMBL/GenBank/DDBJ databases">
        <authorList>
            <person name="Amaro Gonzalez C."/>
        </authorList>
    </citation>
    <scope>NUCLEOTIDE SEQUENCE</scope>
</reference>
<evidence type="ECO:0000313" key="1">
    <source>
        <dbReference type="EMBL" id="JAH59040.1"/>
    </source>
</evidence>
<dbReference type="AlphaFoldDB" id="A0A0E9U1H2"/>
<dbReference type="EMBL" id="GBXM01049537">
    <property type="protein sequence ID" value="JAH59040.1"/>
    <property type="molecule type" value="Transcribed_RNA"/>
</dbReference>
<accession>A0A0E9U1H2</accession>
<organism evidence="1">
    <name type="scientific">Anguilla anguilla</name>
    <name type="common">European freshwater eel</name>
    <name type="synonym">Muraena anguilla</name>
    <dbReference type="NCBI Taxonomy" id="7936"/>
    <lineage>
        <taxon>Eukaryota</taxon>
        <taxon>Metazoa</taxon>
        <taxon>Chordata</taxon>
        <taxon>Craniata</taxon>
        <taxon>Vertebrata</taxon>
        <taxon>Euteleostomi</taxon>
        <taxon>Actinopterygii</taxon>
        <taxon>Neopterygii</taxon>
        <taxon>Teleostei</taxon>
        <taxon>Anguilliformes</taxon>
        <taxon>Anguillidae</taxon>
        <taxon>Anguilla</taxon>
    </lineage>
</organism>